<dbReference type="Proteomes" id="UP000265520">
    <property type="component" value="Unassembled WGS sequence"/>
</dbReference>
<comment type="caution">
    <text evidence="2">The sequence shown here is derived from an EMBL/GenBank/DDBJ whole genome shotgun (WGS) entry which is preliminary data.</text>
</comment>
<evidence type="ECO:0000256" key="1">
    <source>
        <dbReference type="SAM" id="MobiDB-lite"/>
    </source>
</evidence>
<protein>
    <submittedName>
        <fullName evidence="2">Uncharacterized protein</fullName>
    </submittedName>
</protein>
<dbReference type="EMBL" id="LXQA011399977">
    <property type="protein sequence ID" value="MCI95909.1"/>
    <property type="molecule type" value="Genomic_DNA"/>
</dbReference>
<evidence type="ECO:0000313" key="3">
    <source>
        <dbReference type="Proteomes" id="UP000265520"/>
    </source>
</evidence>
<reference evidence="2 3" key="1">
    <citation type="journal article" date="2018" name="Front. Plant Sci.">
        <title>Red Clover (Trifolium pratense) and Zigzag Clover (T. medium) - A Picture of Genomic Similarities and Differences.</title>
        <authorList>
            <person name="Dluhosova J."/>
            <person name="Istvanek J."/>
            <person name="Nedelnik J."/>
            <person name="Repkova J."/>
        </authorList>
    </citation>
    <scope>NUCLEOTIDE SEQUENCE [LARGE SCALE GENOMIC DNA]</scope>
    <source>
        <strain evidence="3">cv. 10/8</strain>
        <tissue evidence="2">Leaf</tissue>
    </source>
</reference>
<feature type="compositionally biased region" description="Basic and acidic residues" evidence="1">
    <location>
        <begin position="9"/>
        <end position="19"/>
    </location>
</feature>
<feature type="region of interest" description="Disordered" evidence="1">
    <location>
        <begin position="1"/>
        <end position="31"/>
    </location>
</feature>
<name>A0A392W820_9FABA</name>
<feature type="compositionally biased region" description="Basic residues" evidence="1">
    <location>
        <begin position="20"/>
        <end position="31"/>
    </location>
</feature>
<accession>A0A392W820</accession>
<sequence length="31" mass="3754">MRKARRCARAREEGELVGDKRKRSLRNRRAK</sequence>
<dbReference type="AlphaFoldDB" id="A0A392W820"/>
<feature type="non-terminal residue" evidence="2">
    <location>
        <position position="31"/>
    </location>
</feature>
<organism evidence="2 3">
    <name type="scientific">Trifolium medium</name>
    <dbReference type="NCBI Taxonomy" id="97028"/>
    <lineage>
        <taxon>Eukaryota</taxon>
        <taxon>Viridiplantae</taxon>
        <taxon>Streptophyta</taxon>
        <taxon>Embryophyta</taxon>
        <taxon>Tracheophyta</taxon>
        <taxon>Spermatophyta</taxon>
        <taxon>Magnoliopsida</taxon>
        <taxon>eudicotyledons</taxon>
        <taxon>Gunneridae</taxon>
        <taxon>Pentapetalae</taxon>
        <taxon>rosids</taxon>
        <taxon>fabids</taxon>
        <taxon>Fabales</taxon>
        <taxon>Fabaceae</taxon>
        <taxon>Papilionoideae</taxon>
        <taxon>50 kb inversion clade</taxon>
        <taxon>NPAAA clade</taxon>
        <taxon>Hologalegina</taxon>
        <taxon>IRL clade</taxon>
        <taxon>Trifolieae</taxon>
        <taxon>Trifolium</taxon>
    </lineage>
</organism>
<proteinExistence type="predicted"/>
<keyword evidence="3" id="KW-1185">Reference proteome</keyword>
<evidence type="ECO:0000313" key="2">
    <source>
        <dbReference type="EMBL" id="MCI95909.1"/>
    </source>
</evidence>